<dbReference type="AlphaFoldDB" id="A0A429G6R4"/>
<sequence>MSLKKIARLLGTLYGELNEIEREIKDSIISAIELERLIYSFSTNSKDINEIRKELSMSLGGEDPIEAIRNALMKPGKYVRMGGKRCAIVISSPQPSESALEGIRELVGEVRGGNVELFDTTQYPLASITEMIEYDPDFIIIISQGEETSVKKLEVERDIERLKESIPLTLLGVNDVNTLTDVIASLSKGEVYIVNVSPRAEGVECLRTLRDLMIKLGYSF</sequence>
<proteinExistence type="predicted"/>
<dbReference type="GO" id="GO:0006355">
    <property type="term" value="P:regulation of DNA-templated transcription"/>
    <property type="evidence" value="ECO:0007669"/>
    <property type="project" value="InterPro"/>
</dbReference>
<dbReference type="PROSITE" id="PS50937">
    <property type="entry name" value="HTH_MERR_2"/>
    <property type="match status" value="1"/>
</dbReference>
<dbReference type="RefSeq" id="WP_125741084.1">
    <property type="nucleotide sequence ID" value="NZ_RCOR01000018.1"/>
</dbReference>
<name>A0A429G6R4_9CREN</name>
<organism evidence="2 3">
    <name type="scientific">Candidatus Korarchaeum cryptofilum</name>
    <dbReference type="NCBI Taxonomy" id="498846"/>
    <lineage>
        <taxon>Archaea</taxon>
        <taxon>Thermoproteota</taxon>
        <taxon>Candidatus Korarchaeia</taxon>
        <taxon>Candidatus Korarchaeales</taxon>
        <taxon>Candidatus Korarchaeaceae</taxon>
        <taxon>Candidatus Korarchaeum</taxon>
    </lineage>
</organism>
<dbReference type="InterPro" id="IPR000551">
    <property type="entry name" value="MerR-type_HTH_dom"/>
</dbReference>
<evidence type="ECO:0000259" key="1">
    <source>
        <dbReference type="PROSITE" id="PS50937"/>
    </source>
</evidence>
<evidence type="ECO:0000313" key="2">
    <source>
        <dbReference type="EMBL" id="RSN69518.1"/>
    </source>
</evidence>
<dbReference type="GO" id="GO:0003677">
    <property type="term" value="F:DNA binding"/>
    <property type="evidence" value="ECO:0007669"/>
    <property type="project" value="InterPro"/>
</dbReference>
<evidence type="ECO:0000313" key="3">
    <source>
        <dbReference type="Proteomes" id="UP000278149"/>
    </source>
</evidence>
<reference evidence="2 3" key="1">
    <citation type="submission" date="2018-10" db="EMBL/GenBank/DDBJ databases">
        <title>Co-occurring genomic capacity for anaerobic methane metabolism and dissimilatory sulfite reduction discovered in the Korarchaeota.</title>
        <authorList>
            <person name="Mckay L.J."/>
            <person name="Dlakic M."/>
            <person name="Fields M.W."/>
            <person name="Delmont T.O."/>
            <person name="Eren A.M."/>
            <person name="Jay Z.J."/>
            <person name="Klingelsmith K.B."/>
            <person name="Rusch D.B."/>
            <person name="Inskeep W.P."/>
        </authorList>
    </citation>
    <scope>NUCLEOTIDE SEQUENCE [LARGE SCALE GENOMIC DNA]</scope>
    <source>
        <strain evidence="2 3">WS</strain>
    </source>
</reference>
<gene>
    <name evidence="2" type="ORF">D9Q81_02630</name>
</gene>
<comment type="caution">
    <text evidence="2">The sequence shown here is derived from an EMBL/GenBank/DDBJ whole genome shotgun (WGS) entry which is preliminary data.</text>
</comment>
<dbReference type="Proteomes" id="UP000278149">
    <property type="component" value="Unassembled WGS sequence"/>
</dbReference>
<protein>
    <recommendedName>
        <fullName evidence="1">HTH merR-type domain-containing protein</fullName>
    </recommendedName>
</protein>
<feature type="domain" description="HTH merR-type" evidence="1">
    <location>
        <begin position="1"/>
        <end position="12"/>
    </location>
</feature>
<dbReference type="EMBL" id="RCOR01000018">
    <property type="protein sequence ID" value="RSN69518.1"/>
    <property type="molecule type" value="Genomic_DNA"/>
</dbReference>
<accession>A0A429G6R4</accession>